<gene>
    <name evidence="3" type="ORF">EZ315_12315</name>
    <name evidence="2" type="ORF">EZ315_15915</name>
</gene>
<geneLocation type="plasmid" evidence="2">
    <name>pTAA-3-2</name>
</geneLocation>
<dbReference type="Gene3D" id="1.10.150.20">
    <property type="entry name" value="5' to 3' exonuclease, C-terminal subdomain"/>
    <property type="match status" value="1"/>
</dbReference>
<dbReference type="EMBL" id="SJSA01000002">
    <property type="protein sequence ID" value="TGG36617.1"/>
    <property type="molecule type" value="Genomic_DNA"/>
</dbReference>
<organism evidence="2 4">
    <name type="scientific">Duncaniella freteri</name>
    <dbReference type="NCBI Taxonomy" id="2530391"/>
    <lineage>
        <taxon>Bacteria</taxon>
        <taxon>Pseudomonadati</taxon>
        <taxon>Bacteroidota</taxon>
        <taxon>Bacteroidia</taxon>
        <taxon>Bacteroidales</taxon>
        <taxon>Muribaculaceae</taxon>
        <taxon>Duncaniella</taxon>
    </lineage>
</organism>
<dbReference type="GeneID" id="82151268"/>
<dbReference type="GO" id="GO:0003899">
    <property type="term" value="F:DNA-directed RNA polymerase activity"/>
    <property type="evidence" value="ECO:0007669"/>
    <property type="project" value="InterPro"/>
</dbReference>
<reference evidence="2 4" key="1">
    <citation type="submission" date="2019-02" db="EMBL/GenBank/DDBJ databases">
        <title>Isolation and identification of novel species under the genus Muribaculum.</title>
        <authorList>
            <person name="Miyake S."/>
            <person name="Ding Y."/>
            <person name="Low A."/>
            <person name="Soh M."/>
            <person name="Seedorf H."/>
        </authorList>
    </citation>
    <scope>NUCLEOTIDE SEQUENCE [LARGE SCALE GENOMIC DNA]</scope>
    <source>
        <strain evidence="2 4">TLL-A3</strain>
        <plasmid evidence="2">pTAA-3-2</plasmid>
    </source>
</reference>
<dbReference type="Proteomes" id="UP000297635">
    <property type="component" value="Unassembled WGS sequence"/>
</dbReference>
<comment type="caution">
    <text evidence="2">The sequence shown here is derived from an EMBL/GenBank/DDBJ whole genome shotgun (WGS) entry which is preliminary data.</text>
</comment>
<keyword evidence="4" id="KW-1185">Reference proteome</keyword>
<keyword evidence="2" id="KW-0614">Plasmid</keyword>
<dbReference type="AlphaFoldDB" id="A0A4Z0V2J7"/>
<accession>A0A4Z0V2J7</accession>
<dbReference type="InterPro" id="IPR011260">
    <property type="entry name" value="RNAP_asu_C"/>
</dbReference>
<sequence length="88" mass="10056">MFDTPSTSNEFDKYDEPRLHMERLLKAHLVEFDISLRILCPLEKAGIRTLGDLVNQTAKGLRKINQLGRISVETLEKFLAYHGLSLAK</sequence>
<dbReference type="GO" id="GO:0003677">
    <property type="term" value="F:DNA binding"/>
    <property type="evidence" value="ECO:0007669"/>
    <property type="project" value="InterPro"/>
</dbReference>
<dbReference type="RefSeq" id="WP_135472335.1">
    <property type="nucleotide sequence ID" value="NZ_SJSA01000002.1"/>
</dbReference>
<protein>
    <recommendedName>
        <fullName evidence="1">RNA polymerase alpha subunit C-terminal domain-containing protein</fullName>
    </recommendedName>
</protein>
<evidence type="ECO:0000313" key="2">
    <source>
        <dbReference type="EMBL" id="TGG34944.1"/>
    </source>
</evidence>
<dbReference type="EMBL" id="SJSA01000004">
    <property type="protein sequence ID" value="TGG34944.1"/>
    <property type="molecule type" value="Genomic_DNA"/>
</dbReference>
<dbReference type="SUPFAM" id="SSF47789">
    <property type="entry name" value="C-terminal domain of RNA polymerase alpha subunit"/>
    <property type="match status" value="1"/>
</dbReference>
<dbReference type="GO" id="GO:0006351">
    <property type="term" value="P:DNA-templated transcription"/>
    <property type="evidence" value="ECO:0007669"/>
    <property type="project" value="InterPro"/>
</dbReference>
<evidence type="ECO:0000313" key="3">
    <source>
        <dbReference type="EMBL" id="TGG36617.1"/>
    </source>
</evidence>
<feature type="domain" description="RNA polymerase alpha subunit C-terminal" evidence="1">
    <location>
        <begin position="20"/>
        <end position="79"/>
    </location>
</feature>
<name>A0A4Z0V2J7_9BACT</name>
<proteinExistence type="predicted"/>
<dbReference type="Pfam" id="PF03118">
    <property type="entry name" value="RNA_pol_A_CTD"/>
    <property type="match status" value="1"/>
</dbReference>
<evidence type="ECO:0000313" key="4">
    <source>
        <dbReference type="Proteomes" id="UP000297635"/>
    </source>
</evidence>
<evidence type="ECO:0000259" key="1">
    <source>
        <dbReference type="Pfam" id="PF03118"/>
    </source>
</evidence>